<protein>
    <submittedName>
        <fullName evidence="1">Uncharacterized protein</fullName>
    </submittedName>
</protein>
<dbReference type="EMBL" id="MT142276">
    <property type="protein sequence ID" value="QJA77313.1"/>
    <property type="molecule type" value="Genomic_DNA"/>
</dbReference>
<reference evidence="1" key="1">
    <citation type="submission" date="2020-03" db="EMBL/GenBank/DDBJ databases">
        <title>The deep terrestrial virosphere.</title>
        <authorList>
            <person name="Holmfeldt K."/>
            <person name="Nilsson E."/>
            <person name="Simone D."/>
            <person name="Lopez-Fernandez M."/>
            <person name="Wu X."/>
            <person name="de Brujin I."/>
            <person name="Lundin D."/>
            <person name="Andersson A."/>
            <person name="Bertilsson S."/>
            <person name="Dopson M."/>
        </authorList>
    </citation>
    <scope>NUCLEOTIDE SEQUENCE</scope>
    <source>
        <strain evidence="1">MM415A01327</strain>
    </source>
</reference>
<name>A0A6M3K4R3_9ZZZZ</name>
<sequence length="45" mass="5058">MPLTESGKKVLANMRKEYGSKAKAARVFYSSINKKKTGSKDWHGK</sequence>
<accession>A0A6M3K4R3</accession>
<proteinExistence type="predicted"/>
<evidence type="ECO:0000313" key="1">
    <source>
        <dbReference type="EMBL" id="QJA77313.1"/>
    </source>
</evidence>
<dbReference type="AlphaFoldDB" id="A0A6M3K4R3"/>
<organism evidence="1">
    <name type="scientific">viral metagenome</name>
    <dbReference type="NCBI Taxonomy" id="1070528"/>
    <lineage>
        <taxon>unclassified sequences</taxon>
        <taxon>metagenomes</taxon>
        <taxon>organismal metagenomes</taxon>
    </lineage>
</organism>
<gene>
    <name evidence="1" type="ORF">MM415A01327_0010</name>
</gene>